<reference evidence="2 3" key="1">
    <citation type="journal article" date="2023" name="Sci. Data">
        <title>Genome assembly of the Korean intertidal mud-creeper Batillaria attramentaria.</title>
        <authorList>
            <person name="Patra A.K."/>
            <person name="Ho P.T."/>
            <person name="Jun S."/>
            <person name="Lee S.J."/>
            <person name="Kim Y."/>
            <person name="Won Y.J."/>
        </authorList>
    </citation>
    <scope>NUCLEOTIDE SEQUENCE [LARGE SCALE GENOMIC DNA]</scope>
    <source>
        <strain evidence="2">Wonlab-2016</strain>
    </source>
</reference>
<name>A0ABD0L698_9CAEN</name>
<feature type="region of interest" description="Disordered" evidence="1">
    <location>
        <begin position="39"/>
        <end position="188"/>
    </location>
</feature>
<accession>A0ABD0L698</accession>
<organism evidence="2 3">
    <name type="scientific">Batillaria attramentaria</name>
    <dbReference type="NCBI Taxonomy" id="370345"/>
    <lineage>
        <taxon>Eukaryota</taxon>
        <taxon>Metazoa</taxon>
        <taxon>Spiralia</taxon>
        <taxon>Lophotrochozoa</taxon>
        <taxon>Mollusca</taxon>
        <taxon>Gastropoda</taxon>
        <taxon>Caenogastropoda</taxon>
        <taxon>Sorbeoconcha</taxon>
        <taxon>Cerithioidea</taxon>
        <taxon>Batillariidae</taxon>
        <taxon>Batillaria</taxon>
    </lineage>
</organism>
<dbReference type="Proteomes" id="UP001519460">
    <property type="component" value="Unassembled WGS sequence"/>
</dbReference>
<feature type="compositionally biased region" description="Polar residues" evidence="1">
    <location>
        <begin position="106"/>
        <end position="115"/>
    </location>
</feature>
<dbReference type="EMBL" id="JACVVK020000077">
    <property type="protein sequence ID" value="KAK7495134.1"/>
    <property type="molecule type" value="Genomic_DNA"/>
</dbReference>
<evidence type="ECO:0000256" key="1">
    <source>
        <dbReference type="SAM" id="MobiDB-lite"/>
    </source>
</evidence>
<evidence type="ECO:0000313" key="2">
    <source>
        <dbReference type="EMBL" id="KAK7495134.1"/>
    </source>
</evidence>
<dbReference type="AlphaFoldDB" id="A0ABD0L698"/>
<comment type="caution">
    <text evidence="2">The sequence shown here is derived from an EMBL/GenBank/DDBJ whole genome shotgun (WGS) entry which is preliminary data.</text>
</comment>
<proteinExistence type="predicted"/>
<protein>
    <submittedName>
        <fullName evidence="2">Uncharacterized protein</fullName>
    </submittedName>
</protein>
<gene>
    <name evidence="2" type="ORF">BaRGS_00013544</name>
</gene>
<evidence type="ECO:0000313" key="3">
    <source>
        <dbReference type="Proteomes" id="UP001519460"/>
    </source>
</evidence>
<sequence>MQTKQSLKGNGVKVAAHLTKRQRAEIDRVRKDGKFGYYKNGRLHIEDRHSPGDRPTDHDQGPLQDKRRQRSNTLAHRNEDRQQQQASGGYDNDDVSDDIWHLPTSAFETTPSLSRETLPAMGESPRSARGARTEGNTGVNPRSGRPGGDRRNRDMSHDSSQPLMSDVLQRTPFQTRSGRGRAKEVGSS</sequence>
<keyword evidence="3" id="KW-1185">Reference proteome</keyword>
<feature type="compositionally biased region" description="Basic and acidic residues" evidence="1">
    <location>
        <begin position="147"/>
        <end position="157"/>
    </location>
</feature>
<feature type="compositionally biased region" description="Basic and acidic residues" evidence="1">
    <location>
        <begin position="43"/>
        <end position="66"/>
    </location>
</feature>